<evidence type="ECO:0000256" key="2">
    <source>
        <dbReference type="ARBA" id="ARBA00022723"/>
    </source>
</evidence>
<dbReference type="PANTHER" id="PTHR44489:SF1">
    <property type="entry name" value="ZINC FINGER CCCH DOMAIN-CONTAINING PROTEIN 63"/>
    <property type="match status" value="1"/>
</dbReference>
<dbReference type="PROSITE" id="PS50294">
    <property type="entry name" value="WD_REPEATS_REGION"/>
    <property type="match status" value="2"/>
</dbReference>
<feature type="domain" description="C3H1-type" evidence="9">
    <location>
        <begin position="107"/>
        <end position="134"/>
    </location>
</feature>
<evidence type="ECO:0000256" key="5">
    <source>
        <dbReference type="ARBA" id="ARBA00022833"/>
    </source>
</evidence>
<dbReference type="PROSITE" id="PS50103">
    <property type="entry name" value="ZF_C3H1"/>
    <property type="match status" value="2"/>
</dbReference>
<dbReference type="SMART" id="SM00320">
    <property type="entry name" value="WD40"/>
    <property type="match status" value="5"/>
</dbReference>
<keyword evidence="3" id="KW-0677">Repeat</keyword>
<comment type="caution">
    <text evidence="10">The sequence shown here is derived from an EMBL/GenBank/DDBJ whole genome shotgun (WGS) entry which is preliminary data.</text>
</comment>
<dbReference type="Gene3D" id="3.30.1370.210">
    <property type="match status" value="1"/>
</dbReference>
<evidence type="ECO:0000313" key="10">
    <source>
        <dbReference type="EMBL" id="KAK6155779.1"/>
    </source>
</evidence>
<feature type="region of interest" description="Disordered" evidence="8">
    <location>
        <begin position="1"/>
        <end position="26"/>
    </location>
</feature>
<name>A0ABR0XA02_REHGL</name>
<feature type="region of interest" description="Disordered" evidence="8">
    <location>
        <begin position="55"/>
        <end position="78"/>
    </location>
</feature>
<feature type="zinc finger region" description="C3H1-type" evidence="7">
    <location>
        <begin position="107"/>
        <end position="134"/>
    </location>
</feature>
<organism evidence="10 11">
    <name type="scientific">Rehmannia glutinosa</name>
    <name type="common">Chinese foxglove</name>
    <dbReference type="NCBI Taxonomy" id="99300"/>
    <lineage>
        <taxon>Eukaryota</taxon>
        <taxon>Viridiplantae</taxon>
        <taxon>Streptophyta</taxon>
        <taxon>Embryophyta</taxon>
        <taxon>Tracheophyta</taxon>
        <taxon>Spermatophyta</taxon>
        <taxon>Magnoliopsida</taxon>
        <taxon>eudicotyledons</taxon>
        <taxon>Gunneridae</taxon>
        <taxon>Pentapetalae</taxon>
        <taxon>asterids</taxon>
        <taxon>lamiids</taxon>
        <taxon>Lamiales</taxon>
        <taxon>Orobanchaceae</taxon>
        <taxon>Rehmannieae</taxon>
        <taxon>Rehmannia</taxon>
    </lineage>
</organism>
<keyword evidence="2 7" id="KW-0479">Metal-binding</keyword>
<proteinExistence type="predicted"/>
<gene>
    <name evidence="10" type="ORF">DH2020_010027</name>
</gene>
<keyword evidence="1 6" id="KW-0853">WD repeat</keyword>
<evidence type="ECO:0000256" key="8">
    <source>
        <dbReference type="SAM" id="MobiDB-lite"/>
    </source>
</evidence>
<dbReference type="InterPro" id="IPR036855">
    <property type="entry name" value="Znf_CCCH_sf"/>
</dbReference>
<feature type="repeat" description="WD" evidence="6">
    <location>
        <begin position="366"/>
        <end position="405"/>
    </location>
</feature>
<feature type="zinc finger region" description="C3H1-type" evidence="7">
    <location>
        <begin position="25"/>
        <end position="51"/>
    </location>
</feature>
<dbReference type="EMBL" id="JABTTQ020000005">
    <property type="protein sequence ID" value="KAK6155779.1"/>
    <property type="molecule type" value="Genomic_DNA"/>
</dbReference>
<feature type="compositionally biased region" description="Polar residues" evidence="8">
    <location>
        <begin position="15"/>
        <end position="26"/>
    </location>
</feature>
<keyword evidence="11" id="KW-1185">Reference proteome</keyword>
<evidence type="ECO:0000256" key="4">
    <source>
        <dbReference type="ARBA" id="ARBA00022771"/>
    </source>
</evidence>
<dbReference type="Proteomes" id="UP001318860">
    <property type="component" value="Unassembled WGS sequence"/>
</dbReference>
<evidence type="ECO:0000256" key="7">
    <source>
        <dbReference type="PROSITE-ProRule" id="PRU00723"/>
    </source>
</evidence>
<dbReference type="PROSITE" id="PS50082">
    <property type="entry name" value="WD_REPEATS_2"/>
    <property type="match status" value="3"/>
</dbReference>
<dbReference type="InterPro" id="IPR041367">
    <property type="entry name" value="Znf-CCCH_4"/>
</dbReference>
<accession>A0ABR0XA02</accession>
<keyword evidence="5 7" id="KW-0862">Zinc</keyword>
<dbReference type="InterPro" id="IPR001680">
    <property type="entry name" value="WD40_rpt"/>
</dbReference>
<dbReference type="InterPro" id="IPR020472">
    <property type="entry name" value="WD40_PAC1"/>
</dbReference>
<dbReference type="PANTHER" id="PTHR44489">
    <property type="match status" value="1"/>
</dbReference>
<evidence type="ECO:0000256" key="1">
    <source>
        <dbReference type="ARBA" id="ARBA00022574"/>
    </source>
</evidence>
<keyword evidence="4 7" id="KW-0863">Zinc-finger</keyword>
<dbReference type="InterPro" id="IPR036322">
    <property type="entry name" value="WD40_repeat_dom_sf"/>
</dbReference>
<evidence type="ECO:0000313" key="11">
    <source>
        <dbReference type="Proteomes" id="UP001318860"/>
    </source>
</evidence>
<dbReference type="Pfam" id="PF18044">
    <property type="entry name" value="zf-CCCH_4"/>
    <property type="match status" value="1"/>
</dbReference>
<dbReference type="SMART" id="SM00356">
    <property type="entry name" value="ZnF_C3H1"/>
    <property type="match status" value="2"/>
</dbReference>
<evidence type="ECO:0000256" key="3">
    <source>
        <dbReference type="ARBA" id="ARBA00022737"/>
    </source>
</evidence>
<dbReference type="InterPro" id="IPR044715">
    <property type="entry name" value="WDR86-like"/>
</dbReference>
<protein>
    <recommendedName>
        <fullName evidence="9">C3H1-type domain-containing protein</fullName>
    </recommendedName>
</protein>
<dbReference type="InterPro" id="IPR015943">
    <property type="entry name" value="WD40/YVTN_repeat-like_dom_sf"/>
</dbReference>
<dbReference type="Pfam" id="PF00400">
    <property type="entry name" value="WD40"/>
    <property type="match status" value="3"/>
</dbReference>
<sequence>MDVDGGRRVFHRLGPSSSTDNGNNNKQQKVCFHWRQGKCTRFPCPFLHSELPTAGNGKRAHQGFGPEDNYRGGGGLRRSGNYNFSKNNTWGRVQSQQPVSSSRTVVTKIEKLCNHWVQGSCKFGDNCKYLHQWSTGDWFSLLTSLEGHQQVVTGIALPLGSDKLYTGSQDETVKFWDCQSGQLAGGVNLGGAVGCMLSEGPWVFVGLTNLVKHYTIGSISITTISPAIGHYLPPTPSTGAIPYYAPPSPHPLILNAVDTLSSTQAANTISFLAPDCPCQPNPRVLWPYHPQPGLLLPRGSLPDPHPLPLTAWNIQTSTELSLDGPVGQVYSLVVGNDLLLAGTQEGTILAWKFNVAANCFEPAASLKGHTLAVVTLVVGGNRMYSGSMDQSIRVWSLETLQCVQTLPGHTDVVMSVLCWDHFLLSASLDKTVKVWAATETGKLEVTYTHTEEHGILTLCGMHDSEAKPVLLCSCNDNAIRVYDLPS</sequence>
<dbReference type="SUPFAM" id="SSF50978">
    <property type="entry name" value="WD40 repeat-like"/>
    <property type="match status" value="1"/>
</dbReference>
<feature type="domain" description="C3H1-type" evidence="9">
    <location>
        <begin position="25"/>
        <end position="51"/>
    </location>
</feature>
<dbReference type="InterPro" id="IPR000571">
    <property type="entry name" value="Znf_CCCH"/>
</dbReference>
<reference evidence="10 11" key="1">
    <citation type="journal article" date="2021" name="Comput. Struct. Biotechnol. J.">
        <title>De novo genome assembly of the potent medicinal plant Rehmannia glutinosa using nanopore technology.</title>
        <authorList>
            <person name="Ma L."/>
            <person name="Dong C."/>
            <person name="Song C."/>
            <person name="Wang X."/>
            <person name="Zheng X."/>
            <person name="Niu Y."/>
            <person name="Chen S."/>
            <person name="Feng W."/>
        </authorList>
    </citation>
    <scope>NUCLEOTIDE SEQUENCE [LARGE SCALE GENOMIC DNA]</scope>
    <source>
        <strain evidence="10">DH-2019</strain>
    </source>
</reference>
<feature type="repeat" description="WD" evidence="6">
    <location>
        <begin position="145"/>
        <end position="186"/>
    </location>
</feature>
<dbReference type="SUPFAM" id="SSF90229">
    <property type="entry name" value="CCCH zinc finger"/>
    <property type="match status" value="1"/>
</dbReference>
<dbReference type="Gene3D" id="2.130.10.10">
    <property type="entry name" value="YVTN repeat-like/Quinoprotein amine dehydrogenase"/>
    <property type="match status" value="2"/>
</dbReference>
<evidence type="ECO:0000259" key="9">
    <source>
        <dbReference type="PROSITE" id="PS50103"/>
    </source>
</evidence>
<feature type="repeat" description="WD" evidence="6">
    <location>
        <begin position="406"/>
        <end position="435"/>
    </location>
</feature>
<dbReference type="PRINTS" id="PR00320">
    <property type="entry name" value="GPROTEINBRPT"/>
</dbReference>
<evidence type="ECO:0000256" key="6">
    <source>
        <dbReference type="PROSITE-ProRule" id="PRU00221"/>
    </source>
</evidence>